<dbReference type="Proteomes" id="UP000192277">
    <property type="component" value="Unassembled WGS sequence"/>
</dbReference>
<proteinExistence type="predicted"/>
<dbReference type="Pfam" id="PF16653">
    <property type="entry name" value="Sacchrp_dh_C"/>
    <property type="match status" value="1"/>
</dbReference>
<dbReference type="Gene3D" id="3.30.360.10">
    <property type="entry name" value="Dihydrodipicolinate Reductase, domain 2"/>
    <property type="match status" value="1"/>
</dbReference>
<feature type="coiled-coil region" evidence="2">
    <location>
        <begin position="307"/>
        <end position="334"/>
    </location>
</feature>
<name>A0ABX3P1Q9_9BACT</name>
<evidence type="ECO:0000256" key="2">
    <source>
        <dbReference type="SAM" id="Coils"/>
    </source>
</evidence>
<evidence type="ECO:0008006" key="7">
    <source>
        <dbReference type="Google" id="ProtNLM"/>
    </source>
</evidence>
<evidence type="ECO:0000259" key="3">
    <source>
        <dbReference type="Pfam" id="PF03435"/>
    </source>
</evidence>
<keyword evidence="2" id="KW-0175">Coiled coil</keyword>
<dbReference type="InterPro" id="IPR032095">
    <property type="entry name" value="Sacchrp_dh-like_C"/>
</dbReference>
<keyword evidence="1" id="KW-0560">Oxidoreductase</keyword>
<comment type="caution">
    <text evidence="5">The sequence shown here is derived from an EMBL/GenBank/DDBJ whole genome shotgun (WGS) entry which is preliminary data.</text>
</comment>
<evidence type="ECO:0000313" key="6">
    <source>
        <dbReference type="Proteomes" id="UP000192277"/>
    </source>
</evidence>
<dbReference type="SUPFAM" id="SSF51735">
    <property type="entry name" value="NAD(P)-binding Rossmann-fold domains"/>
    <property type="match status" value="1"/>
</dbReference>
<dbReference type="SUPFAM" id="SSF55347">
    <property type="entry name" value="Glyceraldehyde-3-phosphate dehydrogenase-like, C-terminal domain"/>
    <property type="match status" value="1"/>
</dbReference>
<organism evidence="5 6">
    <name type="scientific">Niastella koreensis</name>
    <dbReference type="NCBI Taxonomy" id="354356"/>
    <lineage>
        <taxon>Bacteria</taxon>
        <taxon>Pseudomonadati</taxon>
        <taxon>Bacteroidota</taxon>
        <taxon>Chitinophagia</taxon>
        <taxon>Chitinophagales</taxon>
        <taxon>Chitinophagaceae</taxon>
        <taxon>Niastella</taxon>
    </lineage>
</organism>
<protein>
    <recommendedName>
        <fullName evidence="7">Saccharopine dehydrogenase (NADP(+), L-glutamate-forming)</fullName>
    </recommendedName>
</protein>
<accession>A0ABX3P1Q9</accession>
<dbReference type="InterPro" id="IPR005097">
    <property type="entry name" value="Sacchrp_dh_NADP-bd"/>
</dbReference>
<dbReference type="PANTHER" id="PTHR11133:SF23">
    <property type="entry name" value="SACCHAROPINE DEHYDROGENASE [NAD(+), L-LYSINE-FORMING]"/>
    <property type="match status" value="1"/>
</dbReference>
<dbReference type="RefSeq" id="WP_014218326.1">
    <property type="nucleotide sequence ID" value="NZ_LWBO01000003.1"/>
</dbReference>
<dbReference type="InterPro" id="IPR036291">
    <property type="entry name" value="NAD(P)-bd_dom_sf"/>
</dbReference>
<reference evidence="5 6" key="1">
    <citation type="submission" date="2016-04" db="EMBL/GenBank/DDBJ databases">
        <authorList>
            <person name="Chen L."/>
            <person name="Zhuang W."/>
            <person name="Wang G."/>
        </authorList>
    </citation>
    <scope>NUCLEOTIDE SEQUENCE [LARGE SCALE GENOMIC DNA]</scope>
    <source>
        <strain evidence="6">GR20</strain>
    </source>
</reference>
<dbReference type="EMBL" id="LWBO01000003">
    <property type="protein sequence ID" value="OQP53138.1"/>
    <property type="molecule type" value="Genomic_DNA"/>
</dbReference>
<keyword evidence="6" id="KW-1185">Reference proteome</keyword>
<evidence type="ECO:0000256" key="1">
    <source>
        <dbReference type="ARBA" id="ARBA00023002"/>
    </source>
</evidence>
<feature type="domain" description="Saccharopine dehydrogenase-like C-terminal" evidence="4">
    <location>
        <begin position="126"/>
        <end position="494"/>
    </location>
</feature>
<sequence>MKSILVFGSGNAAASLIEYLMKEAAFNNWHITVAEIAPVTTPVISNPPSHLQTAIVLIDNDRERQQLIAATDLVISLLPAHLHTFIIADCLRFNKHFLSPACIDDTLAGMHAAIKQQNLLFLCEMGLDPGIDHMAAMHHIHRIKANGGVITSFTSYCGGLISPESDDNPWHYKMTGTHDNVVLAGINGAVFKENGAVQELPYGQLFDPNRLIHVPGLGYLAWYPNRDSLRYMPLYGLPDAHTFIRTTLRYPEFCFGWKNIVELKLTDATRQYHTDGLTLQQFFHEHFANHGFGEWIEKQLTARFAQSKQLLEKLHQLLEAEQEANEEERNALQDFMMIDNKGELMDVNLDAIKSQAAATVALQMHEANLSMKQLFFLGMEDDQTIINKGICSAAEVLQFAMEQKLLLQPADKDLAVLQHEIGYELDGEKHLATSSLAVKGDNHLNTAMAKTTGLPLGIAAKQIFLGNIRETGLHIPVMSSVYVPVLQELAKNGIRFEEKDETIQ</sequence>
<dbReference type="PANTHER" id="PTHR11133">
    <property type="entry name" value="SACCHAROPINE DEHYDROGENASE"/>
    <property type="match status" value="1"/>
</dbReference>
<feature type="domain" description="Saccharopine dehydrogenase NADP binding" evidence="3">
    <location>
        <begin position="4"/>
        <end position="116"/>
    </location>
</feature>
<dbReference type="Pfam" id="PF03435">
    <property type="entry name" value="Sacchrp_dh_NADP"/>
    <property type="match status" value="1"/>
</dbReference>
<dbReference type="Gene3D" id="3.40.50.720">
    <property type="entry name" value="NAD(P)-binding Rossmann-like Domain"/>
    <property type="match status" value="2"/>
</dbReference>
<gene>
    <name evidence="5" type="ORF">A4D02_22330</name>
</gene>
<evidence type="ECO:0000259" key="4">
    <source>
        <dbReference type="Pfam" id="PF16653"/>
    </source>
</evidence>
<evidence type="ECO:0000313" key="5">
    <source>
        <dbReference type="EMBL" id="OQP53138.1"/>
    </source>
</evidence>
<dbReference type="InterPro" id="IPR051168">
    <property type="entry name" value="AASS"/>
</dbReference>